<sequence length="107" mass="12430">MDDKNLDIYKAVINACSNIELKGKNMLYTSDNGYMFSLYNKAGDIGFRFSEARKKELINQLNTTDYKSYGATMRGYVKMPKSLFKDISKLREYLIESHNYVMSLEPK</sequence>
<keyword evidence="2" id="KW-1185">Reference proteome</keyword>
<name>A0ABU2YL82_9FLAO</name>
<comment type="caution">
    <text evidence="1">The sequence shown here is derived from an EMBL/GenBank/DDBJ whole genome shotgun (WGS) entry which is preliminary data.</text>
</comment>
<evidence type="ECO:0008006" key="3">
    <source>
        <dbReference type="Google" id="ProtNLM"/>
    </source>
</evidence>
<dbReference type="Proteomes" id="UP001259492">
    <property type="component" value="Unassembled WGS sequence"/>
</dbReference>
<proteinExistence type="predicted"/>
<organism evidence="1 2">
    <name type="scientific">Microcosmobacter mediterraneus</name>
    <dbReference type="NCBI Taxonomy" id="3075607"/>
    <lineage>
        <taxon>Bacteria</taxon>
        <taxon>Pseudomonadati</taxon>
        <taxon>Bacteroidota</taxon>
        <taxon>Flavobacteriia</taxon>
        <taxon>Flavobacteriales</taxon>
        <taxon>Flavobacteriaceae</taxon>
        <taxon>Microcosmobacter</taxon>
    </lineage>
</organism>
<evidence type="ECO:0000313" key="2">
    <source>
        <dbReference type="Proteomes" id="UP001259492"/>
    </source>
</evidence>
<reference evidence="1 2" key="1">
    <citation type="submission" date="2023-09" db="EMBL/GenBank/DDBJ databases">
        <authorList>
            <person name="Rey-Velasco X."/>
        </authorList>
    </citation>
    <scope>NUCLEOTIDE SEQUENCE [LARGE SCALE GENOMIC DNA]</scope>
    <source>
        <strain evidence="1 2">W332</strain>
    </source>
</reference>
<accession>A0ABU2YL82</accession>
<protein>
    <recommendedName>
        <fullName evidence="3">TfoX N-terminal domain-containing protein</fullName>
    </recommendedName>
</protein>
<evidence type="ECO:0000313" key="1">
    <source>
        <dbReference type="EMBL" id="MDT0558922.1"/>
    </source>
</evidence>
<dbReference type="EMBL" id="JAVRIA010000005">
    <property type="protein sequence ID" value="MDT0558922.1"/>
    <property type="molecule type" value="Genomic_DNA"/>
</dbReference>
<gene>
    <name evidence="1" type="ORF">RM697_09695</name>
</gene>
<dbReference type="RefSeq" id="WP_311427688.1">
    <property type="nucleotide sequence ID" value="NZ_JAVRIA010000005.1"/>
</dbReference>